<feature type="domain" description="HTH luxR-type" evidence="5">
    <location>
        <begin position="961"/>
        <end position="1026"/>
    </location>
</feature>
<feature type="region of interest" description="Disordered" evidence="4">
    <location>
        <begin position="734"/>
        <end position="764"/>
    </location>
</feature>
<feature type="region of interest" description="Disordered" evidence="4">
    <location>
        <begin position="1"/>
        <end position="35"/>
    </location>
</feature>
<keyword evidence="1" id="KW-0805">Transcription regulation</keyword>
<proteinExistence type="predicted"/>
<dbReference type="EMBL" id="MZMV01000079">
    <property type="protein sequence ID" value="OWU99426.1"/>
    <property type="molecule type" value="Genomic_DNA"/>
</dbReference>
<dbReference type="GO" id="GO:0006355">
    <property type="term" value="P:regulation of DNA-templated transcription"/>
    <property type="evidence" value="ECO:0007669"/>
    <property type="project" value="InterPro"/>
</dbReference>
<dbReference type="RefSeq" id="WP_088647179.1">
    <property type="nucleotide sequence ID" value="NZ_MZMV01000079.1"/>
</dbReference>
<evidence type="ECO:0000256" key="4">
    <source>
        <dbReference type="SAM" id="MobiDB-lite"/>
    </source>
</evidence>
<evidence type="ECO:0000313" key="6">
    <source>
        <dbReference type="EMBL" id="OWU99426.1"/>
    </source>
</evidence>
<keyword evidence="3" id="KW-0804">Transcription</keyword>
<dbReference type="InterPro" id="IPR036388">
    <property type="entry name" value="WH-like_DNA-bd_sf"/>
</dbReference>
<keyword evidence="7" id="KW-1185">Reference proteome</keyword>
<dbReference type="SMART" id="SM00421">
    <property type="entry name" value="HTH_LUXR"/>
    <property type="match status" value="1"/>
</dbReference>
<dbReference type="InterPro" id="IPR000792">
    <property type="entry name" value="Tscrpt_reg_LuxR_C"/>
</dbReference>
<dbReference type="SUPFAM" id="SSF52540">
    <property type="entry name" value="P-loop containing nucleoside triphosphate hydrolases"/>
    <property type="match status" value="1"/>
</dbReference>
<dbReference type="PANTHER" id="PTHR44688">
    <property type="entry name" value="DNA-BINDING TRANSCRIPTIONAL ACTIVATOR DEVR_DOSR"/>
    <property type="match status" value="1"/>
</dbReference>
<dbReference type="PANTHER" id="PTHR44688:SF16">
    <property type="entry name" value="DNA-BINDING TRANSCRIPTIONAL ACTIVATOR DEVR_DOSR"/>
    <property type="match status" value="1"/>
</dbReference>
<evidence type="ECO:0000256" key="3">
    <source>
        <dbReference type="ARBA" id="ARBA00023163"/>
    </source>
</evidence>
<sequence>MPQQPVRAVDPTPHPGDAATTRASAGPPLLASRLAPPAAPEPMLLRPRLVARLDDGAAGILTVVRAPAGWGKTTLLTAGAQAAEPTGNPVAWVQVEAGDSGQRLWAYLTRALHGALRVEPDEPTPAPAGPWRPDGLEALAATLAARERPVRLVLDDLHRVTDPDVLTGLEFLLRHADGRLRLVAAGRTGLPPALHRLRLAGEPTEIGPEDLAFTTDEVADLLVAHGVPLPAAAVARLRERTGGWPAGLRFAALAARGQADPQRWVRRFGGDHPDVAAYLRAEVLTPLPGPAREVLRRCAVGGAVRADLADALTGRTDAGQLLAGLARDGGFLHRDDSDPPWYRPHPMLADLLREELAGLDGRERDELHRRAADWHADHDRPADALHHALTAGRWDRATELLLAHWPELVPYERESPHLPSPPPPPAGAVRRDPELALAAGTERAYAGDVTAATARLRDAVQAARTLPAPRRDRFRRLAVALELTLARLSGDPATVRAAAARLLATGSALPAGSGVPSGSAVPTGPAVPAGSASVAPLPAGPLAGTAAFDLPVGAGLSVGGGAVTGDAPVAGDDPRTGEDDADVRAVAGTALGLTDLAEGELVRAGAWFRAALAAARRAGRPRTELVGASRAALLLALAGELSPAEQTARAALAMPSCQGWSGLVDCGYVHLALALVAVHRDQPAEATAELAAAGAVTGTPLAGAVAALCRAALLRDAGEPAAAMAAVLRARDDLTAGSPNAPDDPAPPGGADIPGAAETGGGTGLSGGAVGPGFAVGPGGALVAGGAGELVDRLLALEADLRGEQGDVDTARRLLGARALGPEPVPVLALALARVEVRAGDLRAARHALPDWDAPGAADWPLPVRLAAGVLDALLTRRAGDERRAGRLLERVLDLAGRHGHRRVFTRAEPEVRELLAAHLDSGTAYWPQVSDLVRDAVPPPGQGAYGTRGGSAESRQGDPERPLDEPLTERELTILRYLQSILSNVEIASELSLSVNTVKTHVRNIYRKLDATRRREAVRRARDLHLL</sequence>
<dbReference type="InterPro" id="IPR059106">
    <property type="entry name" value="WHD_MalT"/>
</dbReference>
<dbReference type="InterPro" id="IPR016032">
    <property type="entry name" value="Sig_transdc_resp-reg_C-effctor"/>
</dbReference>
<dbReference type="Pfam" id="PF25873">
    <property type="entry name" value="WHD_MalT"/>
    <property type="match status" value="1"/>
</dbReference>
<comment type="caution">
    <text evidence="6">The sequence shown here is derived from an EMBL/GenBank/DDBJ whole genome shotgun (WGS) entry which is preliminary data.</text>
</comment>
<dbReference type="Gene3D" id="1.25.40.10">
    <property type="entry name" value="Tetratricopeptide repeat domain"/>
    <property type="match status" value="1"/>
</dbReference>
<dbReference type="CDD" id="cd06170">
    <property type="entry name" value="LuxR_C_like"/>
    <property type="match status" value="1"/>
</dbReference>
<feature type="compositionally biased region" description="Basic and acidic residues" evidence="4">
    <location>
        <begin position="956"/>
        <end position="967"/>
    </location>
</feature>
<dbReference type="PROSITE" id="PS50043">
    <property type="entry name" value="HTH_LUXR_2"/>
    <property type="match status" value="1"/>
</dbReference>
<evidence type="ECO:0000256" key="2">
    <source>
        <dbReference type="ARBA" id="ARBA00023125"/>
    </source>
</evidence>
<name>A0A246RDW5_9ACTN</name>
<feature type="compositionally biased region" description="Low complexity" evidence="4">
    <location>
        <begin position="23"/>
        <end position="35"/>
    </location>
</feature>
<dbReference type="InterPro" id="IPR027417">
    <property type="entry name" value="P-loop_NTPase"/>
</dbReference>
<feature type="region of interest" description="Disordered" evidence="4">
    <location>
        <begin position="937"/>
        <end position="967"/>
    </location>
</feature>
<dbReference type="PRINTS" id="PR00038">
    <property type="entry name" value="HTHLUXR"/>
</dbReference>
<keyword evidence="2" id="KW-0238">DNA-binding</keyword>
<dbReference type="GO" id="GO:0003677">
    <property type="term" value="F:DNA binding"/>
    <property type="evidence" value="ECO:0007669"/>
    <property type="project" value="UniProtKB-KW"/>
</dbReference>
<dbReference type="Gene3D" id="1.10.10.10">
    <property type="entry name" value="Winged helix-like DNA-binding domain superfamily/Winged helix DNA-binding domain"/>
    <property type="match status" value="1"/>
</dbReference>
<gene>
    <name evidence="6" type="ORF">B5D80_29405</name>
</gene>
<evidence type="ECO:0000313" key="7">
    <source>
        <dbReference type="Proteomes" id="UP000197174"/>
    </source>
</evidence>
<evidence type="ECO:0000256" key="1">
    <source>
        <dbReference type="ARBA" id="ARBA00023015"/>
    </source>
</evidence>
<organism evidence="6 7">
    <name type="scientific">Micromonospora wenchangensis</name>
    <dbReference type="NCBI Taxonomy" id="1185415"/>
    <lineage>
        <taxon>Bacteria</taxon>
        <taxon>Bacillati</taxon>
        <taxon>Actinomycetota</taxon>
        <taxon>Actinomycetes</taxon>
        <taxon>Micromonosporales</taxon>
        <taxon>Micromonosporaceae</taxon>
        <taxon>Micromonospora</taxon>
    </lineage>
</organism>
<dbReference type="InterPro" id="IPR011990">
    <property type="entry name" value="TPR-like_helical_dom_sf"/>
</dbReference>
<dbReference type="AlphaFoldDB" id="A0A246RDW5"/>
<evidence type="ECO:0000259" key="5">
    <source>
        <dbReference type="PROSITE" id="PS50043"/>
    </source>
</evidence>
<dbReference type="Pfam" id="PF00196">
    <property type="entry name" value="GerE"/>
    <property type="match status" value="1"/>
</dbReference>
<protein>
    <recommendedName>
        <fullName evidence="5">HTH luxR-type domain-containing protein</fullName>
    </recommendedName>
</protein>
<dbReference type="SUPFAM" id="SSF46894">
    <property type="entry name" value="C-terminal effector domain of the bipartite response regulators"/>
    <property type="match status" value="1"/>
</dbReference>
<reference evidence="6 7" key="1">
    <citation type="submission" date="2017-03" db="EMBL/GenBank/DDBJ databases">
        <title>Whole genome sequence of Micromonospora wenchangensis, isolated from mangrove soil.</title>
        <authorList>
            <person name="Yang H."/>
        </authorList>
    </citation>
    <scope>NUCLEOTIDE SEQUENCE [LARGE SCALE GENOMIC DNA]</scope>
    <source>
        <strain evidence="6 7">CCTCC AA 2012002</strain>
    </source>
</reference>
<accession>A0A246RDW5</accession>
<dbReference type="Proteomes" id="UP000197174">
    <property type="component" value="Unassembled WGS sequence"/>
</dbReference>